<keyword evidence="2 3" id="KW-0040">ANK repeat</keyword>
<dbReference type="InterPro" id="IPR027417">
    <property type="entry name" value="P-loop_NTPase"/>
</dbReference>
<accession>A0A010R7Y4</accession>
<dbReference type="PANTHER" id="PTHR24198:SF165">
    <property type="entry name" value="ANKYRIN REPEAT-CONTAINING PROTEIN-RELATED"/>
    <property type="match status" value="1"/>
</dbReference>
<feature type="repeat" description="ANK" evidence="3">
    <location>
        <begin position="1476"/>
        <end position="1508"/>
    </location>
</feature>
<feature type="repeat" description="ANK" evidence="3">
    <location>
        <begin position="1248"/>
        <end position="1277"/>
    </location>
</feature>
<feature type="repeat" description="ANK" evidence="3">
    <location>
        <begin position="906"/>
        <end position="938"/>
    </location>
</feature>
<proteinExistence type="predicted"/>
<dbReference type="SMART" id="SM00248">
    <property type="entry name" value="ANK"/>
    <property type="match status" value="18"/>
</dbReference>
<feature type="repeat" description="ANK" evidence="3">
    <location>
        <begin position="1446"/>
        <end position="1475"/>
    </location>
</feature>
<sequence>MGLNLKKKLKDFIRGPKNDDASKKSLRAQSSPQQQVSALAEKAPSSSTADSSGTPQSTSATEPFNPLQDDTPDEPTAKLAPPQSNEGSIRQLWDVAYQNLRNQEESLVQEFEDQICGNLAAGLAAGIRSHAGTKDWLATILKHKMDQVNRESWKLKFGSSEVEVQDVVEPVLAVVDWANDFVAKALVSNPYASIAWSGVSLLLPLLLNPLDQAATLAKGLEHISSLIVRSSMWEDLYVRRYESETREPSSGPHAAYRIVLERLYREILKFQVVCYRYHNHKTASRMALDSVKHHDWEELLEQIKYHETEFDKVSNHVRDQTYTDECENAEARHQQAMNHWENIGTDVSDLRRRVEEIQHDMKRQKLLDWLCIVDPSVQYNAARGKHRSGTCEWLIQDNEDYKRWEIAPKSFLWLNGKAGSGKSILSSSVIKHLKVQSEEDPQVALAYYFFSFGNLEQQKVTFMLSSLIGQLCASRPDTPHPIKKFENYIAKKERPDIESLEAALKAAVRGFSAVFIVVDALDECPTFDGERSRLLDCLNHILTAMPDNLHILCTSRAEPNIKTKIDEIAHLPAKRAISLTDTQTGLNGDLGLYIDSALASRTYEFWPNDIKVKAKNVLLARADGMFQYLVCQFDVLQHLNSEDAILSALDDLPLGLDETYNRLLLSLDTAFQPQVLGSLKWLASSRGSLSLAKFAEIFILYPDFAEDYTKKRLFDPKGVLRYFPSLVTIENNPFSTNVRLAHFTVKEYLISDRIQQSRARCFHFTEAEAHLHIAHCCLSYSLCPRKTNWEDDRDPDLKLYAIRYWTWHLEQVPRTLWTPEVLSLAESALSRGSAILSEQRRPYCYTANRGALELTKWLLREDSWAGRFVVHEDLDLALIEAVKGEDVGVVQFLLQKGAHANARHRSRSGALQTAARQGNLALMEVLLDNGANIDAHDEESGSPLHAAARRLWFAGMRMLVGRGADVRKTECILSCLLQTSYYSSTSLGITECIEILQLFLDNGADISKVCTKHESAFYWAIRMSQQEKKRSIVDFVLQQSAHLNLNYGRDPLQEACRSFSQWDKSPQSQSVAVIENLLSMGADVNAPAGENGTALQIVCRSNLGNPNFAAIRLLLDKGAEINQSGRHGTALYAACQREALEVVDLLLDRGADCGVDGGEYGNALQATSGYRSDFHQNEFHLSYFHRREYSLEITRKLLERGADVNAPGGKFGSALQAAVSNSVCNVHLERLLLSKGADVNRQGGIYGTALQSACASGKMEAVRLLLDHGADVNTAGGKYGSALQAACGFGDRCNVKNPAFDIARLLIEHGADVHAQGGIFGSAWHAAATIGGDTPSNDTLKLLLDHGVDINDSRGQQYGTALQAALELFQSSDALVSRVRFLLEHGANVNLEAGRFGFPLQSACVLAMSQRREFGRRSKKCIHGPTYLLDNCPEIDVNMIGGFFGTALQAAAFTGDEEAVELLIRKGADTNTTAGPYNTALQAAAHNGTLGIVELLLAKGSDINIHGGKYRSALNAAIFEGYWDIVERLLDAGARPDCHQLPEPDEEWLKCISEEHGKGAVDRYRKFWDIMKLEWSEGTVVKGRNY</sequence>
<dbReference type="InterPro" id="IPR036770">
    <property type="entry name" value="Ankyrin_rpt-contain_sf"/>
</dbReference>
<dbReference type="SUPFAM" id="SSF52540">
    <property type="entry name" value="P-loop containing nucleoside triphosphate hydrolases"/>
    <property type="match status" value="1"/>
</dbReference>
<reference evidence="7 8" key="1">
    <citation type="submission" date="2014-02" db="EMBL/GenBank/DDBJ databases">
        <title>The genome sequence of Colletotrichum fioriniae PJ7.</title>
        <authorList>
            <person name="Baroncelli R."/>
            <person name="Thon M.R."/>
        </authorList>
    </citation>
    <scope>NUCLEOTIDE SEQUENCE [LARGE SCALE GENOMIC DNA]</scope>
    <source>
        <strain evidence="7 8">PJ7</strain>
    </source>
</reference>
<dbReference type="InterPro" id="IPR031359">
    <property type="entry name" value="NACHT_N"/>
</dbReference>
<evidence type="ECO:0000256" key="1">
    <source>
        <dbReference type="ARBA" id="ARBA00022737"/>
    </source>
</evidence>
<evidence type="ECO:0000259" key="6">
    <source>
        <dbReference type="Pfam" id="PF24883"/>
    </source>
</evidence>
<dbReference type="PROSITE" id="PS50297">
    <property type="entry name" value="ANK_REP_REGION"/>
    <property type="match status" value="5"/>
</dbReference>
<evidence type="ECO:0000313" key="7">
    <source>
        <dbReference type="EMBL" id="EXF73799.1"/>
    </source>
</evidence>
<evidence type="ECO:0000313" key="8">
    <source>
        <dbReference type="Proteomes" id="UP000020467"/>
    </source>
</evidence>
<dbReference type="EMBL" id="JARH01001046">
    <property type="protein sequence ID" value="EXF73799.1"/>
    <property type="molecule type" value="Genomic_DNA"/>
</dbReference>
<evidence type="ECO:0000256" key="4">
    <source>
        <dbReference type="SAM" id="MobiDB-lite"/>
    </source>
</evidence>
<feature type="domain" description="NWD NACHT-NTPase N-terminal" evidence="5">
    <location>
        <begin position="91"/>
        <end position="311"/>
    </location>
</feature>
<feature type="repeat" description="ANK" evidence="3">
    <location>
        <begin position="1126"/>
        <end position="1152"/>
    </location>
</feature>
<dbReference type="Gene3D" id="1.25.40.20">
    <property type="entry name" value="Ankyrin repeat-containing domain"/>
    <property type="match status" value="4"/>
</dbReference>
<dbReference type="InterPro" id="IPR002110">
    <property type="entry name" value="Ankyrin_rpt"/>
</dbReference>
<dbReference type="OrthoDB" id="4772757at2759"/>
<dbReference type="InterPro" id="IPR056884">
    <property type="entry name" value="NPHP3-like_N"/>
</dbReference>
<dbReference type="PANTHER" id="PTHR24198">
    <property type="entry name" value="ANKYRIN REPEAT AND PROTEIN KINASE DOMAIN-CONTAINING PROTEIN"/>
    <property type="match status" value="1"/>
</dbReference>
<dbReference type="Gene3D" id="3.40.50.300">
    <property type="entry name" value="P-loop containing nucleotide triphosphate hydrolases"/>
    <property type="match status" value="1"/>
</dbReference>
<dbReference type="HOGENOM" id="CLU_000288_34_23_1"/>
<evidence type="ECO:0000259" key="5">
    <source>
        <dbReference type="Pfam" id="PF17100"/>
    </source>
</evidence>
<dbReference type="Pfam" id="PF17100">
    <property type="entry name" value="NACHT_N"/>
    <property type="match status" value="1"/>
</dbReference>
<feature type="compositionally biased region" description="Polar residues" evidence="4">
    <location>
        <begin position="44"/>
        <end position="62"/>
    </location>
</feature>
<dbReference type="Pfam" id="PF24883">
    <property type="entry name" value="NPHP3_N"/>
    <property type="match status" value="1"/>
</dbReference>
<gene>
    <name evidence="7" type="ORF">CFIO01_05730</name>
</gene>
<dbReference type="SUPFAM" id="SSF48403">
    <property type="entry name" value="Ankyrin repeat"/>
    <property type="match status" value="3"/>
</dbReference>
<dbReference type="Pfam" id="PF12796">
    <property type="entry name" value="Ank_2"/>
    <property type="match status" value="4"/>
</dbReference>
<name>A0A010R7Y4_9PEZI</name>
<dbReference type="PROSITE" id="PS50088">
    <property type="entry name" value="ANK_REPEAT"/>
    <property type="match status" value="5"/>
</dbReference>
<keyword evidence="1" id="KW-0677">Repeat</keyword>
<organism evidence="7 8">
    <name type="scientific">Colletotrichum fioriniae PJ7</name>
    <dbReference type="NCBI Taxonomy" id="1445577"/>
    <lineage>
        <taxon>Eukaryota</taxon>
        <taxon>Fungi</taxon>
        <taxon>Dikarya</taxon>
        <taxon>Ascomycota</taxon>
        <taxon>Pezizomycotina</taxon>
        <taxon>Sordariomycetes</taxon>
        <taxon>Hypocreomycetidae</taxon>
        <taxon>Glomerellales</taxon>
        <taxon>Glomerellaceae</taxon>
        <taxon>Colletotrichum</taxon>
        <taxon>Colletotrichum acutatum species complex</taxon>
    </lineage>
</organism>
<protein>
    <submittedName>
        <fullName evidence="7">Uncharacterized protein</fullName>
    </submittedName>
</protein>
<feature type="compositionally biased region" description="Basic and acidic residues" evidence="4">
    <location>
        <begin position="10"/>
        <end position="23"/>
    </location>
</feature>
<feature type="region of interest" description="Disordered" evidence="4">
    <location>
        <begin position="1"/>
        <end position="86"/>
    </location>
</feature>
<evidence type="ECO:0000256" key="3">
    <source>
        <dbReference type="PROSITE-ProRule" id="PRU00023"/>
    </source>
</evidence>
<dbReference type="Proteomes" id="UP000020467">
    <property type="component" value="Unassembled WGS sequence"/>
</dbReference>
<keyword evidence="8" id="KW-1185">Reference proteome</keyword>
<dbReference type="KEGG" id="cfj:CFIO01_05730"/>
<comment type="caution">
    <text evidence="7">The sequence shown here is derived from an EMBL/GenBank/DDBJ whole genome shotgun (WGS) entry which is preliminary data.</text>
</comment>
<evidence type="ECO:0000256" key="2">
    <source>
        <dbReference type="ARBA" id="ARBA00023043"/>
    </source>
</evidence>
<feature type="domain" description="Nephrocystin 3-like N-terminal" evidence="6">
    <location>
        <begin position="389"/>
        <end position="556"/>
    </location>
</feature>
<feature type="compositionally biased region" description="Polar residues" evidence="4">
    <location>
        <begin position="27"/>
        <end position="37"/>
    </location>
</feature>
<dbReference type="eggNOG" id="KOG4177">
    <property type="taxonomic scope" value="Eukaryota"/>
</dbReference>